<accession>A0A2B9PUQ8</accession>
<name>A0A2B9PUQ8_BACCE</name>
<organism evidence="2 3">
    <name type="scientific">Bacillus cereus</name>
    <dbReference type="NCBI Taxonomy" id="1396"/>
    <lineage>
        <taxon>Bacteria</taxon>
        <taxon>Bacillati</taxon>
        <taxon>Bacillota</taxon>
        <taxon>Bacilli</taxon>
        <taxon>Bacillales</taxon>
        <taxon>Bacillaceae</taxon>
        <taxon>Bacillus</taxon>
        <taxon>Bacillus cereus group</taxon>
    </lineage>
</organism>
<evidence type="ECO:0000313" key="2">
    <source>
        <dbReference type="EMBL" id="PGO26423.1"/>
    </source>
</evidence>
<evidence type="ECO:0000313" key="3">
    <source>
        <dbReference type="Proteomes" id="UP000223777"/>
    </source>
</evidence>
<dbReference type="Proteomes" id="UP000223777">
    <property type="component" value="Unassembled WGS sequence"/>
</dbReference>
<gene>
    <name evidence="2" type="ORF">CN984_17845</name>
</gene>
<sequence>MNIDIKIISAFISVIVSVLTFLIIHLYIEPRKAKRNLKMEQYKNLYAPLYTMIISSVNIVKEESIRAGYIKLGHTSERTYLRPQDIEQFILKNAGYASVELIEATKELVSSFGGIKKGVSQNLVELTVKDYNQLRRELGMEYNKDELNTGIPDVIKEFREIS</sequence>
<dbReference type="RefSeq" id="WP_098765320.1">
    <property type="nucleotide sequence ID" value="NZ_NUIL01000024.1"/>
</dbReference>
<feature type="transmembrane region" description="Helical" evidence="1">
    <location>
        <begin position="6"/>
        <end position="28"/>
    </location>
</feature>
<keyword evidence="1" id="KW-0812">Transmembrane</keyword>
<dbReference type="EMBL" id="NUIL01000024">
    <property type="protein sequence ID" value="PGO26423.1"/>
    <property type="molecule type" value="Genomic_DNA"/>
</dbReference>
<comment type="caution">
    <text evidence="2">The sequence shown here is derived from an EMBL/GenBank/DDBJ whole genome shotgun (WGS) entry which is preliminary data.</text>
</comment>
<reference evidence="2 3" key="1">
    <citation type="submission" date="2017-09" db="EMBL/GenBank/DDBJ databases">
        <title>Large-scale bioinformatics analysis of Bacillus genomes uncovers conserved roles of natural products in bacterial physiology.</title>
        <authorList>
            <consortium name="Agbiome Team Llc"/>
            <person name="Bleich R.M."/>
            <person name="Grubbs K.J."/>
            <person name="Santa Maria K.C."/>
            <person name="Allen S.E."/>
            <person name="Farag S."/>
            <person name="Shank E.A."/>
            <person name="Bowers A."/>
        </authorList>
    </citation>
    <scope>NUCLEOTIDE SEQUENCE [LARGE SCALE GENOMIC DNA]</scope>
    <source>
        <strain evidence="2 3">AFS050027</strain>
    </source>
</reference>
<evidence type="ECO:0000256" key="1">
    <source>
        <dbReference type="SAM" id="Phobius"/>
    </source>
</evidence>
<dbReference type="AlphaFoldDB" id="A0A2B9PUQ8"/>
<keyword evidence="1" id="KW-0472">Membrane</keyword>
<keyword evidence="1" id="KW-1133">Transmembrane helix</keyword>
<protein>
    <submittedName>
        <fullName evidence="2">Uncharacterized protein</fullName>
    </submittedName>
</protein>
<proteinExistence type="predicted"/>